<keyword evidence="3" id="KW-1185">Reference proteome</keyword>
<feature type="region of interest" description="Disordered" evidence="1">
    <location>
        <begin position="513"/>
        <end position="533"/>
    </location>
</feature>
<dbReference type="Proteomes" id="UP001642484">
    <property type="component" value="Unassembled WGS sequence"/>
</dbReference>
<evidence type="ECO:0000256" key="1">
    <source>
        <dbReference type="SAM" id="MobiDB-lite"/>
    </source>
</evidence>
<comment type="caution">
    <text evidence="2">The sequence shown here is derived from an EMBL/GenBank/DDBJ whole genome shotgun (WGS) entry which is preliminary data.</text>
</comment>
<sequence>MSLRSNFQDEFLRSTLLSPNNTRRKSFSVTDAIALEPDFEATDSDLEASDPDVLSESGDDFFHASDGEQVPQSAKRDYATRRAEDLMFLGRPVCLKAGCRLIGIGQKVLQRLRSGQCGYKGQRAPAPKHPTFGFSLRGSASEKWPSVLMFLWLIYHSSAEHMPDSSHSLRKPSVKNLAESETPFGEGVACDDDEVDRRINGFMTSLHRLHVSATWLHGKRILFAIADEDQRKDSGAQIEQLARGLESVSQEYNMLPYGLMVQQDNTYREGKNRHEDIDQVFSVQAQLISRHEFNNPEELMQIMDTSGRPRSDAEAMRKARKLDVAKVACETYKLDEVALWKDWVSKLGIRLKGLRKVGQIRISLRKDIDASSYGHCEVKEIPGTVKDEDDVIVIAKQHMADAEPYHIETLVTAERAATLRRSFVQPQGVAPRRAIHEKVRKNVQSKVPQLMTSKMLPTDAGAYLLNWVEGTLQKAPRPRRYTFLEYRHDGVHREYLGVLEDWARPRRERQIDLKPPHAADELPEEDSDQGDNQHMAVSSWVEWAFTEHADSKLMESFQGEIVVARFPSWPPEDLPERDGTRSLEGLLLFGDGSQKMLAAATAWISLLLMWRHHPQDSLKTPTMQTMIGSFLQISTMVKAADALSSGLEAMVSRIASQNVASRVQPITTFQFAAILKAFVGPGSCTSFDDCLQAYNGHPTVLSHDRGESGSGSIALDSRKKQGVKNWLERTSAESFDVVQKSCHDVPFLLGPYGESFSFTAMCFLQSKAHLESNPATGEIDAPLPGEPFVEVDWALPMTPPAQCVFFQKVWKSFTRASTGVPLLNKKRYRMTPEELMVHRNLSVLKTRMTPSDAVAMEKDFLNGSHSDFLHFLESRPPRIAMSMLPSMKSKAQQEDQEKQCLIHHEVEVQRQAVTMAQWKFFETALKKDQSALSKIQLVPLQLKAKLHSKAVSQRAQQADGGLKATQGYAEAYVKVTSVSKIDLLMSEVAKMKTQAADSKCTLDEVAILGWCDFNTPWSRTKDNAQALCRGIAALNEASPKMSASVLILPDLARDSNPRGLWDEERQIFEELFSLSQACEARFVECFTRESKKAEVKSNSRRFGMGRLVTSSSMMDENKWLNSELAVYGRVCGVNEMAEGAASMRMKKTLTVDSCTLNLERLYYLSVHTLDNKENVKYAKSRVMRELLDMWLDKRFSFAGLSFNDQAVALTDEELFASLKKEHEEKYQGILKDIVASTAVVDADSATPNAETAAEPSGPEELKRFESLEALEAHDGPFALKCSSETPGIDIIKGKSGAIYLMATDKRKILPKFTLIGGFGTGKYQPVVAEESCDAKQNVMFDWSQGDRTAIQVDMSSLNPESSAFEVMSLYKYLITLEKSKKVTQYELSYCEIQRQVDASGDTFKVQPKNMHSYRTMPETRECFNRFSDTL</sequence>
<evidence type="ECO:0000313" key="2">
    <source>
        <dbReference type="EMBL" id="CAK9008657.1"/>
    </source>
</evidence>
<organism evidence="2 3">
    <name type="scientific">Durusdinium trenchii</name>
    <dbReference type="NCBI Taxonomy" id="1381693"/>
    <lineage>
        <taxon>Eukaryota</taxon>
        <taxon>Sar</taxon>
        <taxon>Alveolata</taxon>
        <taxon>Dinophyceae</taxon>
        <taxon>Suessiales</taxon>
        <taxon>Symbiodiniaceae</taxon>
        <taxon>Durusdinium</taxon>
    </lineage>
</organism>
<name>A0ABP0J2T6_9DINO</name>
<evidence type="ECO:0000313" key="3">
    <source>
        <dbReference type="Proteomes" id="UP001642484"/>
    </source>
</evidence>
<protein>
    <submittedName>
        <fullName evidence="2">Uncharacterized protein</fullName>
    </submittedName>
</protein>
<gene>
    <name evidence="2" type="ORF">CCMP2556_LOCUS9327</name>
</gene>
<accession>A0ABP0J2T6</accession>
<dbReference type="EMBL" id="CAXAMN010004335">
    <property type="protein sequence ID" value="CAK9008657.1"/>
    <property type="molecule type" value="Genomic_DNA"/>
</dbReference>
<reference evidence="2 3" key="1">
    <citation type="submission" date="2024-02" db="EMBL/GenBank/DDBJ databases">
        <authorList>
            <person name="Chen Y."/>
            <person name="Shah S."/>
            <person name="Dougan E. K."/>
            <person name="Thang M."/>
            <person name="Chan C."/>
        </authorList>
    </citation>
    <scope>NUCLEOTIDE SEQUENCE [LARGE SCALE GENOMIC DNA]</scope>
</reference>
<proteinExistence type="predicted"/>